<evidence type="ECO:0000313" key="4">
    <source>
        <dbReference type="EMBL" id="KAF4679049.1"/>
    </source>
</evidence>
<dbReference type="GO" id="GO:0005524">
    <property type="term" value="F:ATP binding"/>
    <property type="evidence" value="ECO:0007669"/>
    <property type="project" value="UniProtKB-KW"/>
</dbReference>
<dbReference type="AlphaFoldDB" id="A0A7J6N546"/>
<dbReference type="Gene3D" id="3.40.50.12780">
    <property type="entry name" value="N-terminal domain of ligase-like"/>
    <property type="match status" value="1"/>
</dbReference>
<dbReference type="PROSITE" id="PS00455">
    <property type="entry name" value="AMP_BINDING"/>
    <property type="match status" value="1"/>
</dbReference>
<dbReference type="PANTHER" id="PTHR43272">
    <property type="entry name" value="LONG-CHAIN-FATTY-ACID--COA LIGASE"/>
    <property type="match status" value="1"/>
</dbReference>
<accession>A0A7J6N546</accession>
<proteinExistence type="predicted"/>
<dbReference type="InterPro" id="IPR000873">
    <property type="entry name" value="AMP-dep_synth/lig_dom"/>
</dbReference>
<dbReference type="GO" id="GO:0005783">
    <property type="term" value="C:endoplasmic reticulum"/>
    <property type="evidence" value="ECO:0007669"/>
    <property type="project" value="TreeGrafter"/>
</dbReference>
<dbReference type="Pfam" id="PF00501">
    <property type="entry name" value="AMP-binding"/>
    <property type="match status" value="1"/>
</dbReference>
<reference evidence="4 5" key="1">
    <citation type="submission" date="2020-04" db="EMBL/GenBank/DDBJ databases">
        <title>Perkinsus olseni comparative genomics.</title>
        <authorList>
            <person name="Bogema D.R."/>
        </authorList>
    </citation>
    <scope>NUCLEOTIDE SEQUENCE [LARGE SCALE GENOMIC DNA]</scope>
    <source>
        <strain evidence="4">ATCC PRA-205</strain>
    </source>
</reference>
<name>A0A7J6N546_PEROL</name>
<evidence type="ECO:0000256" key="2">
    <source>
        <dbReference type="ARBA" id="ARBA00022840"/>
    </source>
</evidence>
<comment type="caution">
    <text evidence="4">The sequence shown here is derived from an EMBL/GenBank/DDBJ whole genome shotgun (WGS) entry which is preliminary data.</text>
</comment>
<keyword evidence="1" id="KW-0547">Nucleotide-binding</keyword>
<keyword evidence="2" id="KW-0067">ATP-binding</keyword>
<dbReference type="EMBL" id="JABANM010038047">
    <property type="protein sequence ID" value="KAF4679049.1"/>
    <property type="molecule type" value="Genomic_DNA"/>
</dbReference>
<dbReference type="PANTHER" id="PTHR43272:SF33">
    <property type="entry name" value="AMP-BINDING DOMAIN-CONTAINING PROTEIN-RELATED"/>
    <property type="match status" value="1"/>
</dbReference>
<feature type="non-terminal residue" evidence="4">
    <location>
        <position position="280"/>
    </location>
</feature>
<protein>
    <recommendedName>
        <fullName evidence="3">AMP-dependent synthetase/ligase domain-containing protein</fullName>
    </recommendedName>
</protein>
<gene>
    <name evidence="4" type="ORF">FOZ62_009115</name>
</gene>
<evidence type="ECO:0000313" key="5">
    <source>
        <dbReference type="Proteomes" id="UP000574390"/>
    </source>
</evidence>
<dbReference type="GO" id="GO:0004467">
    <property type="term" value="F:long-chain fatty acid-CoA ligase activity"/>
    <property type="evidence" value="ECO:0007669"/>
    <property type="project" value="TreeGrafter"/>
</dbReference>
<dbReference type="InterPro" id="IPR020845">
    <property type="entry name" value="AMP-binding_CS"/>
</dbReference>
<sequence>MDPCSVSAPVPYTYEVPNSAVPGVSGPIYRHPEFPDNLLNRLDGNEALITSFDVFRDAAEKYPDRPCHGTRPVLDDGSVGPFEWQTYKEVYERIINFGRGLEELNLLSKSEDGSMRLIGIYMKNRSEWVIAEQGAFARRATTVPLYDTLGEDAVSYVINQTQVRTVICSPAEVPKLLSCREACPSLETIVFLAPAASLREPCEAAGLQLLDFCQVEACGAKATYEPLTGEESDIGTFCYTSGTTGGPKGALLSQGGIGPIGYLDGGEWRFLQPDYSKGDT</sequence>
<organism evidence="4 5">
    <name type="scientific">Perkinsus olseni</name>
    <name type="common">Perkinsus atlanticus</name>
    <dbReference type="NCBI Taxonomy" id="32597"/>
    <lineage>
        <taxon>Eukaryota</taxon>
        <taxon>Sar</taxon>
        <taxon>Alveolata</taxon>
        <taxon>Perkinsozoa</taxon>
        <taxon>Perkinsea</taxon>
        <taxon>Perkinsida</taxon>
        <taxon>Perkinsidae</taxon>
        <taxon>Perkinsus</taxon>
    </lineage>
</organism>
<dbReference type="InterPro" id="IPR042099">
    <property type="entry name" value="ANL_N_sf"/>
</dbReference>
<dbReference type="Proteomes" id="UP000574390">
    <property type="component" value="Unassembled WGS sequence"/>
</dbReference>
<feature type="domain" description="AMP-dependent synthetase/ligase" evidence="3">
    <location>
        <begin position="55"/>
        <end position="257"/>
    </location>
</feature>
<evidence type="ECO:0000259" key="3">
    <source>
        <dbReference type="Pfam" id="PF00501"/>
    </source>
</evidence>
<dbReference type="SUPFAM" id="SSF56801">
    <property type="entry name" value="Acetyl-CoA synthetase-like"/>
    <property type="match status" value="1"/>
</dbReference>
<evidence type="ECO:0000256" key="1">
    <source>
        <dbReference type="ARBA" id="ARBA00022741"/>
    </source>
</evidence>
<dbReference type="GO" id="GO:0016020">
    <property type="term" value="C:membrane"/>
    <property type="evidence" value="ECO:0007669"/>
    <property type="project" value="TreeGrafter"/>
</dbReference>